<reference evidence="2" key="1">
    <citation type="submission" date="2017-02" db="UniProtKB">
        <authorList>
            <consortium name="WormBaseParasite"/>
        </authorList>
    </citation>
    <scope>IDENTIFICATION</scope>
</reference>
<accession>A0A0N5C4W9</accession>
<dbReference type="Proteomes" id="UP000046392">
    <property type="component" value="Unplaced"/>
</dbReference>
<name>A0A0N5C4W9_STREA</name>
<organism evidence="1 2">
    <name type="scientific">Strongyloides papillosus</name>
    <name type="common">Intestinal threadworm</name>
    <dbReference type="NCBI Taxonomy" id="174720"/>
    <lineage>
        <taxon>Eukaryota</taxon>
        <taxon>Metazoa</taxon>
        <taxon>Ecdysozoa</taxon>
        <taxon>Nematoda</taxon>
        <taxon>Chromadorea</taxon>
        <taxon>Rhabditida</taxon>
        <taxon>Tylenchina</taxon>
        <taxon>Panagrolaimomorpha</taxon>
        <taxon>Strongyloidoidea</taxon>
        <taxon>Strongyloididae</taxon>
        <taxon>Strongyloides</taxon>
    </lineage>
</organism>
<dbReference type="AlphaFoldDB" id="A0A0N5C4W9"/>
<dbReference type="WBParaSite" id="SPAL_0001299800.1">
    <property type="protein sequence ID" value="SPAL_0001299800.1"/>
    <property type="gene ID" value="SPAL_0001299800"/>
</dbReference>
<proteinExistence type="predicted"/>
<keyword evidence="1" id="KW-1185">Reference proteome</keyword>
<protein>
    <submittedName>
        <fullName evidence="2">Ras-GEF domain-containing protein</fullName>
    </submittedName>
</protein>
<sequence length="77" mass="8869">MDPGDKEPSAVSVESFFQATHAVIGSVFPNVEKRESYREELKDHSQNLLIRSLRNSPYGTFIYLKSKTKTMYKEGKR</sequence>
<evidence type="ECO:0000313" key="2">
    <source>
        <dbReference type="WBParaSite" id="SPAL_0001299800.1"/>
    </source>
</evidence>
<evidence type="ECO:0000313" key="1">
    <source>
        <dbReference type="Proteomes" id="UP000046392"/>
    </source>
</evidence>